<sequence length="425" mass="49510">MAPQRSATRLIKFAIFAVVLIVFGYTLSSGSGNSKPTVGVVENSQPVANVPVNEIPIAPKEIPVKEAPNPIKNTPAQLKDTSSHGDQTPLGSDVHLDEKIKACFVALVRNEELSSLVDAMRQIEDRFNKKYHYDYVFLNDKEFTEEFKETVQAFASGPVKFGLIPTDHWSYPSWIDQDKAAQVRKDMKAQNIIYGDSVSYRHMCRYESGFFWRHQLMDEYEYYWRIDPGTKVYCDIDYDIFKWMKDNDKKYSFTISLPEYHATIPTLWDTTKQFVKENPQFLNDNNLLEWISDDKGETYNGCHFWSNFEVASLDFWRSDAYRKYFDHLDQAGGFFYERWGDAPVHSIAAALFLDKEQIHFFDDLGYYHVPFHNCPFDKKVRLERKCACDPNVDMTFHGYSCTLKYYDIKNIPKPKGWEKQINANV</sequence>
<feature type="compositionally biased region" description="Polar residues" evidence="6">
    <location>
        <begin position="71"/>
        <end position="90"/>
    </location>
</feature>
<reference evidence="8" key="1">
    <citation type="submission" date="2016-05" db="EMBL/GenBank/DDBJ databases">
        <title>Comparative genomics of biotechnologically important yeasts.</title>
        <authorList>
            <consortium name="DOE Joint Genome Institute"/>
            <person name="Riley R."/>
            <person name="Haridas S."/>
            <person name="Wolfe K.H."/>
            <person name="Lopes M.R."/>
            <person name="Hittinger C.T."/>
            <person name="Goker M."/>
            <person name="Salamov A."/>
            <person name="Wisecaver J."/>
            <person name="Long T.M."/>
            <person name="Aerts A.L."/>
            <person name="Barry K."/>
            <person name="Choi C."/>
            <person name="Clum A."/>
            <person name="Coughlan A.Y."/>
            <person name="Deshpande S."/>
            <person name="Douglass A.P."/>
            <person name="Hanson S.J."/>
            <person name="Klenk H.-P."/>
            <person name="Labutti K."/>
            <person name="Lapidus A."/>
            <person name="Lindquist E."/>
            <person name="Lipzen A."/>
            <person name="Meier-Kolthoff J.P."/>
            <person name="Ohm R.A."/>
            <person name="Otillar R.P."/>
            <person name="Pangilinan J."/>
            <person name="Peng Y."/>
            <person name="Rokas A."/>
            <person name="Rosa C.A."/>
            <person name="Scheuner C."/>
            <person name="Sibirny A.A."/>
            <person name="Slot J.C."/>
            <person name="Stielow J.B."/>
            <person name="Sun H."/>
            <person name="Kurtzman C.P."/>
            <person name="Blackwell M."/>
            <person name="Grigoriev I.V."/>
            <person name="Jeffries T.W."/>
        </authorList>
    </citation>
    <scope>NUCLEOTIDE SEQUENCE [LARGE SCALE GENOMIC DNA]</scope>
    <source>
        <strain evidence="8">NRRL Y-1933</strain>
    </source>
</reference>
<keyword evidence="5" id="KW-0735">Signal-anchor</keyword>
<dbReference type="GO" id="GO:0006491">
    <property type="term" value="P:N-glycan processing"/>
    <property type="evidence" value="ECO:0007669"/>
    <property type="project" value="EnsemblFungi"/>
</dbReference>
<dbReference type="InterPro" id="IPR002685">
    <property type="entry name" value="Glyco_trans_15"/>
</dbReference>
<dbReference type="PANTHER" id="PTHR31121">
    <property type="entry name" value="ALPHA-1,2 MANNOSYLTRANSFERASE KTR1"/>
    <property type="match status" value="1"/>
</dbReference>
<evidence type="ECO:0000256" key="4">
    <source>
        <dbReference type="ARBA" id="ARBA00022679"/>
    </source>
</evidence>
<protein>
    <submittedName>
        <fullName evidence="7">Glycosyl transferase</fullName>
    </submittedName>
</protein>
<dbReference type="AlphaFoldDB" id="A0A1E4RQ70"/>
<evidence type="ECO:0000256" key="5">
    <source>
        <dbReference type="ARBA" id="ARBA00022968"/>
    </source>
</evidence>
<dbReference type="Pfam" id="PF01793">
    <property type="entry name" value="Glyco_transf_15"/>
    <property type="match status" value="1"/>
</dbReference>
<dbReference type="FunFam" id="3.90.550.10:FF:000051">
    <property type="entry name" value="Alpha-1,2-mannosyltransferase (Ktr4)"/>
    <property type="match status" value="1"/>
</dbReference>
<dbReference type="Gene3D" id="3.90.550.10">
    <property type="entry name" value="Spore Coat Polysaccharide Biosynthesis Protein SpsA, Chain A"/>
    <property type="match status" value="1"/>
</dbReference>
<keyword evidence="5" id="KW-0812">Transmembrane</keyword>
<evidence type="ECO:0000313" key="7">
    <source>
        <dbReference type="EMBL" id="ODV69434.1"/>
    </source>
</evidence>
<evidence type="ECO:0000256" key="2">
    <source>
        <dbReference type="ARBA" id="ARBA00007677"/>
    </source>
</evidence>
<dbReference type="SUPFAM" id="SSF53448">
    <property type="entry name" value="Nucleotide-diphospho-sugar transferases"/>
    <property type="match status" value="1"/>
</dbReference>
<gene>
    <name evidence="7" type="ORF">HYPBUDRAFT_101972</name>
</gene>
<comment type="similarity">
    <text evidence="2">Belongs to the glycosyltransferase 15 family.</text>
</comment>
<feature type="region of interest" description="Disordered" evidence="6">
    <location>
        <begin position="65"/>
        <end position="91"/>
    </location>
</feature>
<organism evidence="7 8">
    <name type="scientific">Hyphopichia burtonii NRRL Y-1933</name>
    <dbReference type="NCBI Taxonomy" id="984485"/>
    <lineage>
        <taxon>Eukaryota</taxon>
        <taxon>Fungi</taxon>
        <taxon>Dikarya</taxon>
        <taxon>Ascomycota</taxon>
        <taxon>Saccharomycotina</taxon>
        <taxon>Pichiomycetes</taxon>
        <taxon>Debaryomycetaceae</taxon>
        <taxon>Hyphopichia</taxon>
    </lineage>
</organism>
<dbReference type="GO" id="GO:0005797">
    <property type="term" value="C:Golgi medial cisterna"/>
    <property type="evidence" value="ECO:0007669"/>
    <property type="project" value="EnsemblFungi"/>
</dbReference>
<dbReference type="GO" id="GO:0006493">
    <property type="term" value="P:protein O-linked glycosylation"/>
    <property type="evidence" value="ECO:0007669"/>
    <property type="project" value="EnsemblFungi"/>
</dbReference>
<dbReference type="PANTHER" id="PTHR31121:SF6">
    <property type="entry name" value="ALPHA-1,2 MANNOSYLTRANSFERASE KTR1"/>
    <property type="match status" value="1"/>
</dbReference>
<dbReference type="GO" id="GO:0000026">
    <property type="term" value="F:alpha-1,2-mannosyltransferase activity"/>
    <property type="evidence" value="ECO:0007669"/>
    <property type="project" value="EnsemblFungi"/>
</dbReference>
<dbReference type="InterPro" id="IPR029044">
    <property type="entry name" value="Nucleotide-diphossugar_trans"/>
</dbReference>
<dbReference type="GO" id="GO:0016020">
    <property type="term" value="C:membrane"/>
    <property type="evidence" value="ECO:0007669"/>
    <property type="project" value="UniProtKB-SubCell"/>
</dbReference>
<name>A0A1E4RQ70_9ASCO</name>
<proteinExistence type="inferred from homology"/>
<keyword evidence="8" id="KW-1185">Reference proteome</keyword>
<evidence type="ECO:0000313" key="8">
    <source>
        <dbReference type="Proteomes" id="UP000095085"/>
    </source>
</evidence>
<accession>A0A1E4RQ70</accession>
<dbReference type="Proteomes" id="UP000095085">
    <property type="component" value="Unassembled WGS sequence"/>
</dbReference>
<comment type="subcellular location">
    <subcellularLocation>
        <location evidence="1">Membrane</location>
        <topology evidence="1">Single-pass type II membrane protein</topology>
    </subcellularLocation>
</comment>
<dbReference type="EMBL" id="KV454538">
    <property type="protein sequence ID" value="ODV69434.1"/>
    <property type="molecule type" value="Genomic_DNA"/>
</dbReference>
<evidence type="ECO:0000256" key="3">
    <source>
        <dbReference type="ARBA" id="ARBA00022676"/>
    </source>
</evidence>
<dbReference type="GO" id="GO:0000032">
    <property type="term" value="P:cell wall mannoprotein biosynthetic process"/>
    <property type="evidence" value="ECO:0007669"/>
    <property type="project" value="EnsemblFungi"/>
</dbReference>
<dbReference type="OrthoDB" id="439943at2759"/>
<keyword evidence="4 7" id="KW-0808">Transferase</keyword>
<dbReference type="GeneID" id="30992717"/>
<dbReference type="STRING" id="984485.A0A1E4RQ70"/>
<dbReference type="RefSeq" id="XP_020078501.1">
    <property type="nucleotide sequence ID" value="XM_020218167.1"/>
</dbReference>
<evidence type="ECO:0000256" key="6">
    <source>
        <dbReference type="SAM" id="MobiDB-lite"/>
    </source>
</evidence>
<evidence type="ECO:0000256" key="1">
    <source>
        <dbReference type="ARBA" id="ARBA00004606"/>
    </source>
</evidence>
<keyword evidence="3" id="KW-0328">Glycosyltransferase</keyword>